<proteinExistence type="predicted"/>
<protein>
    <submittedName>
        <fullName evidence="1">Uncharacterized protein</fullName>
    </submittedName>
</protein>
<reference evidence="1 2" key="1">
    <citation type="journal article" date="2014" name="Nat. Commun.">
        <title>Molecular traces of alternative social organization in a termite genome.</title>
        <authorList>
            <person name="Terrapon N."/>
            <person name="Li C."/>
            <person name="Robertson H.M."/>
            <person name="Ji L."/>
            <person name="Meng X."/>
            <person name="Booth W."/>
            <person name="Chen Z."/>
            <person name="Childers C.P."/>
            <person name="Glastad K.M."/>
            <person name="Gokhale K."/>
            <person name="Gowin J."/>
            <person name="Gronenberg W."/>
            <person name="Hermansen R.A."/>
            <person name="Hu H."/>
            <person name="Hunt B.G."/>
            <person name="Huylmans A.K."/>
            <person name="Khalil S.M."/>
            <person name="Mitchell R.D."/>
            <person name="Munoz-Torres M.C."/>
            <person name="Mustard J.A."/>
            <person name="Pan H."/>
            <person name="Reese J.T."/>
            <person name="Scharf M.E."/>
            <person name="Sun F."/>
            <person name="Vogel H."/>
            <person name="Xiao J."/>
            <person name="Yang W."/>
            <person name="Yang Z."/>
            <person name="Yang Z."/>
            <person name="Zhou J."/>
            <person name="Zhu J."/>
            <person name="Brent C.S."/>
            <person name="Elsik C.G."/>
            <person name="Goodisman M.A."/>
            <person name="Liberles D.A."/>
            <person name="Roe R.M."/>
            <person name="Vargo E.L."/>
            <person name="Vilcinskas A."/>
            <person name="Wang J."/>
            <person name="Bornberg-Bauer E."/>
            <person name="Korb J."/>
            <person name="Zhang G."/>
            <person name="Liebig J."/>
        </authorList>
    </citation>
    <scope>NUCLEOTIDE SEQUENCE [LARGE SCALE GENOMIC DNA]</scope>
    <source>
        <tissue evidence="1">Whole organism</tissue>
    </source>
</reference>
<keyword evidence="2" id="KW-1185">Reference proteome</keyword>
<dbReference type="Proteomes" id="UP000027135">
    <property type="component" value="Unassembled WGS sequence"/>
</dbReference>
<evidence type="ECO:0000313" key="1">
    <source>
        <dbReference type="EMBL" id="KDR09745.1"/>
    </source>
</evidence>
<name>A0A067QV97_ZOONE</name>
<accession>A0A067QV97</accession>
<evidence type="ECO:0000313" key="2">
    <source>
        <dbReference type="Proteomes" id="UP000027135"/>
    </source>
</evidence>
<organism evidence="1 2">
    <name type="scientific">Zootermopsis nevadensis</name>
    <name type="common">Dampwood termite</name>
    <dbReference type="NCBI Taxonomy" id="136037"/>
    <lineage>
        <taxon>Eukaryota</taxon>
        <taxon>Metazoa</taxon>
        <taxon>Ecdysozoa</taxon>
        <taxon>Arthropoda</taxon>
        <taxon>Hexapoda</taxon>
        <taxon>Insecta</taxon>
        <taxon>Pterygota</taxon>
        <taxon>Neoptera</taxon>
        <taxon>Polyneoptera</taxon>
        <taxon>Dictyoptera</taxon>
        <taxon>Blattodea</taxon>
        <taxon>Blattoidea</taxon>
        <taxon>Termitoidae</taxon>
        <taxon>Termopsidae</taxon>
        <taxon>Zootermopsis</taxon>
    </lineage>
</organism>
<dbReference type="InParanoid" id="A0A067QV97"/>
<dbReference type="AlphaFoldDB" id="A0A067QV97"/>
<sequence length="101" mass="11302">MNMKMSDTAFEINRACPSTKASGTQGMRVFVLNTCHRSPPFPSHQSRSLQSSCRAHHLSAGRQVLARSPSDMMLGCNHYLPYHKVGMLPEVLSPWLLHPLQ</sequence>
<gene>
    <name evidence="1" type="ORF">L798_00255</name>
</gene>
<dbReference type="EMBL" id="KK853218">
    <property type="protein sequence ID" value="KDR09745.1"/>
    <property type="molecule type" value="Genomic_DNA"/>
</dbReference>